<keyword evidence="1" id="KW-0812">Transmembrane</keyword>
<gene>
    <name evidence="2" type="ORF">NBR_LOCUS12792</name>
</gene>
<proteinExistence type="predicted"/>
<name>A0A0N4Y935_NIPBR</name>
<accession>A0A0N4Y935</accession>
<feature type="transmembrane region" description="Helical" evidence="1">
    <location>
        <begin position="12"/>
        <end position="30"/>
    </location>
</feature>
<keyword evidence="3" id="KW-1185">Reference proteome</keyword>
<organism evidence="4">
    <name type="scientific">Nippostrongylus brasiliensis</name>
    <name type="common">Rat hookworm</name>
    <dbReference type="NCBI Taxonomy" id="27835"/>
    <lineage>
        <taxon>Eukaryota</taxon>
        <taxon>Metazoa</taxon>
        <taxon>Ecdysozoa</taxon>
        <taxon>Nematoda</taxon>
        <taxon>Chromadorea</taxon>
        <taxon>Rhabditida</taxon>
        <taxon>Rhabditina</taxon>
        <taxon>Rhabditomorpha</taxon>
        <taxon>Strongyloidea</taxon>
        <taxon>Heligmosomidae</taxon>
        <taxon>Nippostrongylus</taxon>
    </lineage>
</organism>
<evidence type="ECO:0000313" key="4">
    <source>
        <dbReference type="WBParaSite" id="NBR_0001279101-mRNA-1"/>
    </source>
</evidence>
<evidence type="ECO:0000313" key="3">
    <source>
        <dbReference type="Proteomes" id="UP000271162"/>
    </source>
</evidence>
<dbReference type="AlphaFoldDB" id="A0A0N4Y935"/>
<protein>
    <submittedName>
        <fullName evidence="4">Secreted protein</fullName>
    </submittedName>
</protein>
<evidence type="ECO:0000313" key="2">
    <source>
        <dbReference type="EMBL" id="VDL76381.1"/>
    </source>
</evidence>
<dbReference type="Proteomes" id="UP000271162">
    <property type="component" value="Unassembled WGS sequence"/>
</dbReference>
<keyword evidence="1" id="KW-1133">Transmembrane helix</keyword>
<evidence type="ECO:0000256" key="1">
    <source>
        <dbReference type="SAM" id="Phobius"/>
    </source>
</evidence>
<keyword evidence="1" id="KW-0472">Membrane</keyword>
<dbReference type="EMBL" id="UYSL01020860">
    <property type="protein sequence ID" value="VDL76381.1"/>
    <property type="molecule type" value="Genomic_DNA"/>
</dbReference>
<reference evidence="2 3" key="2">
    <citation type="submission" date="2018-11" db="EMBL/GenBank/DDBJ databases">
        <authorList>
            <consortium name="Pathogen Informatics"/>
        </authorList>
    </citation>
    <scope>NUCLEOTIDE SEQUENCE [LARGE SCALE GENOMIC DNA]</scope>
</reference>
<sequence length="70" mass="7677">MSGILPFSVQPSIAICEYVFLFMVFASYALDIAENRSVSLLLTCTAVEVEEYSAVSENGRKMFVGFSSPL</sequence>
<dbReference type="WBParaSite" id="NBR_0001279101-mRNA-1">
    <property type="protein sequence ID" value="NBR_0001279101-mRNA-1"/>
    <property type="gene ID" value="NBR_0001279101"/>
</dbReference>
<reference evidence="4" key="1">
    <citation type="submission" date="2017-02" db="UniProtKB">
        <authorList>
            <consortium name="WormBaseParasite"/>
        </authorList>
    </citation>
    <scope>IDENTIFICATION</scope>
</reference>